<organism evidence="1 2">
    <name type="scientific">Loa loa</name>
    <name type="common">Eye worm</name>
    <name type="synonym">Filaria loa</name>
    <dbReference type="NCBI Taxonomy" id="7209"/>
    <lineage>
        <taxon>Eukaryota</taxon>
        <taxon>Metazoa</taxon>
        <taxon>Ecdysozoa</taxon>
        <taxon>Nematoda</taxon>
        <taxon>Chromadorea</taxon>
        <taxon>Rhabditida</taxon>
        <taxon>Spirurina</taxon>
        <taxon>Spiruromorpha</taxon>
        <taxon>Filarioidea</taxon>
        <taxon>Onchocercidae</taxon>
        <taxon>Loa</taxon>
    </lineage>
</organism>
<accession>A0A1I7VHM1</accession>
<evidence type="ECO:0000313" key="1">
    <source>
        <dbReference type="Proteomes" id="UP000095285"/>
    </source>
</evidence>
<reference evidence="1" key="1">
    <citation type="submission" date="2012-04" db="EMBL/GenBank/DDBJ databases">
        <title>The Genome Sequence of Loa loa.</title>
        <authorList>
            <consortium name="The Broad Institute Genome Sequencing Platform"/>
            <consortium name="Broad Institute Genome Sequencing Center for Infectious Disease"/>
            <person name="Nutman T.B."/>
            <person name="Fink D.L."/>
            <person name="Russ C."/>
            <person name="Young S."/>
            <person name="Zeng Q."/>
            <person name="Gargeya S."/>
            <person name="Alvarado L."/>
            <person name="Berlin A."/>
            <person name="Chapman S.B."/>
            <person name="Chen Z."/>
            <person name="Freedman E."/>
            <person name="Gellesch M."/>
            <person name="Goldberg J."/>
            <person name="Griggs A."/>
            <person name="Gujja S."/>
            <person name="Heilman E.R."/>
            <person name="Heiman D."/>
            <person name="Howarth C."/>
            <person name="Mehta T."/>
            <person name="Neiman D."/>
            <person name="Pearson M."/>
            <person name="Roberts A."/>
            <person name="Saif S."/>
            <person name="Shea T."/>
            <person name="Shenoy N."/>
            <person name="Sisk P."/>
            <person name="Stolte C."/>
            <person name="Sykes S."/>
            <person name="White J."/>
            <person name="Yandava C."/>
            <person name="Haas B."/>
            <person name="Henn M.R."/>
            <person name="Nusbaum C."/>
            <person name="Birren B."/>
        </authorList>
    </citation>
    <scope>NUCLEOTIDE SEQUENCE [LARGE SCALE GENOMIC DNA]</scope>
</reference>
<dbReference type="WBParaSite" id="EN70_2627">
    <property type="protein sequence ID" value="EN70_2627"/>
    <property type="gene ID" value="EN70_2627"/>
</dbReference>
<keyword evidence="1" id="KW-1185">Reference proteome</keyword>
<sequence>MSDTMTKSAQPAKQKLEDLLDEIKAVNLTPPDQHLSVDEKQQPFELKKTVEEKIRRLKLYGTFGLINEKWLEYIQKQKNAQKRKTNTQIWSTIIKVF</sequence>
<reference evidence="2" key="2">
    <citation type="submission" date="2016-11" db="UniProtKB">
        <authorList>
            <consortium name="WormBaseParasite"/>
        </authorList>
    </citation>
    <scope>IDENTIFICATION</scope>
</reference>
<dbReference type="Proteomes" id="UP000095285">
    <property type="component" value="Unassembled WGS sequence"/>
</dbReference>
<evidence type="ECO:0000313" key="2">
    <source>
        <dbReference type="WBParaSite" id="EN70_2627"/>
    </source>
</evidence>
<protein>
    <submittedName>
        <fullName evidence="2">Type I site-specific deoxyribonuclease</fullName>
    </submittedName>
</protein>
<proteinExistence type="predicted"/>
<name>A0A1I7VHM1_LOALO</name>
<dbReference type="AlphaFoldDB" id="A0A1I7VHM1"/>